<dbReference type="PANTHER" id="PTHR11733:SF167">
    <property type="entry name" value="FI17812P1-RELATED"/>
    <property type="match status" value="1"/>
</dbReference>
<evidence type="ECO:0000256" key="2">
    <source>
        <dbReference type="ARBA" id="ARBA00007357"/>
    </source>
</evidence>
<dbReference type="AlphaFoldDB" id="A0A077LB39"/>
<dbReference type="GO" id="GO:0004222">
    <property type="term" value="F:metalloendopeptidase activity"/>
    <property type="evidence" value="ECO:0007669"/>
    <property type="project" value="InterPro"/>
</dbReference>
<dbReference type="KEGG" id="mcan:MCAN360_0146"/>
<dbReference type="InterPro" id="IPR008753">
    <property type="entry name" value="Peptidase_M13_N"/>
</dbReference>
<proteinExistence type="inferred from homology"/>
<dbReference type="RefSeq" id="WP_045433322.1">
    <property type="nucleotide sequence ID" value="NZ_AP014631.1"/>
</dbReference>
<keyword evidence="6" id="KW-0862">Zinc</keyword>
<dbReference type="STRING" id="29554.MCAN360_0146"/>
<dbReference type="Gene3D" id="1.10.1380.10">
    <property type="entry name" value="Neutral endopeptidase , domain2"/>
    <property type="match status" value="1"/>
</dbReference>
<evidence type="ECO:0000256" key="3">
    <source>
        <dbReference type="ARBA" id="ARBA00022670"/>
    </source>
</evidence>
<dbReference type="InterPro" id="IPR042089">
    <property type="entry name" value="Peptidase_M13_dom_2"/>
</dbReference>
<dbReference type="GO" id="GO:0046872">
    <property type="term" value="F:metal ion binding"/>
    <property type="evidence" value="ECO:0007669"/>
    <property type="project" value="UniProtKB-KW"/>
</dbReference>
<dbReference type="SUPFAM" id="SSF55486">
    <property type="entry name" value="Metalloproteases ('zincins'), catalytic domain"/>
    <property type="match status" value="1"/>
</dbReference>
<dbReference type="GO" id="GO:0016485">
    <property type="term" value="P:protein processing"/>
    <property type="evidence" value="ECO:0007669"/>
    <property type="project" value="TreeGrafter"/>
</dbReference>
<feature type="domain" description="Peptidase M13 N-terminal" evidence="9">
    <location>
        <begin position="7"/>
        <end position="386"/>
    </location>
</feature>
<keyword evidence="5" id="KW-0378">Hydrolase</keyword>
<evidence type="ECO:0000256" key="7">
    <source>
        <dbReference type="ARBA" id="ARBA00023049"/>
    </source>
</evidence>
<keyword evidence="3" id="KW-0645">Protease</keyword>
<dbReference type="Proteomes" id="UP000031641">
    <property type="component" value="Chromosome"/>
</dbReference>
<evidence type="ECO:0000256" key="6">
    <source>
        <dbReference type="ARBA" id="ARBA00022833"/>
    </source>
</evidence>
<reference evidence="11" key="1">
    <citation type="journal article" date="2014" name="Genome Announc.">
        <title>Complete Genome Sequence of Mycoplasma canadense Strain HAZ 360_1 from Bovine Mastitic Milk in Japan.</title>
        <authorList>
            <person name="Hata E."/>
        </authorList>
    </citation>
    <scope>NUCLEOTIDE SEQUENCE [LARGE SCALE GENOMIC DNA]</scope>
    <source>
        <strain evidence="11">HAZ360_1</strain>
    </source>
</reference>
<accession>A0A077LB39</accession>
<gene>
    <name evidence="10" type="primary">pepO</name>
    <name evidence="10" type="ORF">MCAN360_0146</name>
</gene>
<organism evidence="10 11">
    <name type="scientific">Metamycoplasma canadense</name>
    <dbReference type="NCBI Taxonomy" id="29554"/>
    <lineage>
        <taxon>Bacteria</taxon>
        <taxon>Bacillati</taxon>
        <taxon>Mycoplasmatota</taxon>
        <taxon>Mycoplasmoidales</taxon>
        <taxon>Metamycoplasmataceae</taxon>
        <taxon>Metamycoplasma</taxon>
    </lineage>
</organism>
<evidence type="ECO:0000256" key="4">
    <source>
        <dbReference type="ARBA" id="ARBA00022723"/>
    </source>
</evidence>
<dbReference type="PROSITE" id="PS51885">
    <property type="entry name" value="NEPRILYSIN"/>
    <property type="match status" value="1"/>
</dbReference>
<dbReference type="Pfam" id="PF05649">
    <property type="entry name" value="Peptidase_M13_N"/>
    <property type="match status" value="1"/>
</dbReference>
<evidence type="ECO:0000259" key="9">
    <source>
        <dbReference type="Pfam" id="PF05649"/>
    </source>
</evidence>
<dbReference type="Pfam" id="PF01431">
    <property type="entry name" value="Peptidase_M13"/>
    <property type="match status" value="1"/>
</dbReference>
<sequence>MNKKLIKEDFFQAINGEWLSKHEIPNDKTSIGSFERLDENLTNLKSRLLNKWVLNNEEISNNQMLVEMIKLFKLVNNWSDRKANGIKPILPILESIEKLENWKDLEKVYVDYTLNSFELPINFGISSDFKNEGKETLFAVCPSVILPEKNYYSDEEKKNSLYKIWVAMAKKLLLKIKKDEKWVENLINKALIWDTEASKYILSAEEWAIVTNIYNPKKISELDKKVTELKWSKIINNLLNKEIEEVICVSNNLIDDMALLIKKENFENYKAFLYITTLISLSPYLDYNSQVISSEFRRILVGQQKPTSKKRSAVKLVADNIYKMVFGKYYGETYFGKDNKKNVENMISKMIKIYENRLKENNWLSEKTKEKAILKLSKVDVYVGYPEIIDEFYEKLIVKKYNGFDDLLNNIMEFNKIKNQFSFASYGKKKNKDLWSMTPAMVNAYYNPTNNKIVFPAGILQAPFYSSKQSSSENYGGIGVVIAHEISHAFDNNGANFDENGMMNSWWTEQDKIEFEKRAEKMVKLFEGRKTDAGKCNGKLTVSENIADAGGVSCALEAAKSENDFNAKKFFINYAINWRSKYRKELQKLLLDTDVHAPCVLRTNVQVQNSDDFYTAFNIKKGDKMYLDPKKRVKIW</sequence>
<evidence type="ECO:0000313" key="10">
    <source>
        <dbReference type="EMBL" id="BAP39404.1"/>
    </source>
</evidence>
<dbReference type="GO" id="GO:0005886">
    <property type="term" value="C:plasma membrane"/>
    <property type="evidence" value="ECO:0007669"/>
    <property type="project" value="TreeGrafter"/>
</dbReference>
<dbReference type="CDD" id="cd08662">
    <property type="entry name" value="M13"/>
    <property type="match status" value="1"/>
</dbReference>
<keyword evidence="4" id="KW-0479">Metal-binding</keyword>
<dbReference type="OrthoDB" id="9775677at2"/>
<evidence type="ECO:0000259" key="8">
    <source>
        <dbReference type="Pfam" id="PF01431"/>
    </source>
</evidence>
<evidence type="ECO:0000256" key="5">
    <source>
        <dbReference type="ARBA" id="ARBA00022801"/>
    </source>
</evidence>
<keyword evidence="7" id="KW-0482">Metalloprotease</keyword>
<dbReference type="Gene3D" id="3.40.390.10">
    <property type="entry name" value="Collagenase (Catalytic Domain)"/>
    <property type="match status" value="1"/>
</dbReference>
<dbReference type="InterPro" id="IPR000718">
    <property type="entry name" value="Peptidase_M13"/>
</dbReference>
<dbReference type="EMBL" id="AP014631">
    <property type="protein sequence ID" value="BAP39404.1"/>
    <property type="molecule type" value="Genomic_DNA"/>
</dbReference>
<name>A0A077LB39_9BACT</name>
<dbReference type="HOGENOM" id="CLU_006187_7_2_14"/>
<dbReference type="PRINTS" id="PR00786">
    <property type="entry name" value="NEPRILYSIN"/>
</dbReference>
<evidence type="ECO:0000256" key="1">
    <source>
        <dbReference type="ARBA" id="ARBA00001947"/>
    </source>
</evidence>
<evidence type="ECO:0000313" key="11">
    <source>
        <dbReference type="Proteomes" id="UP000031641"/>
    </source>
</evidence>
<dbReference type="InterPro" id="IPR024079">
    <property type="entry name" value="MetalloPept_cat_dom_sf"/>
</dbReference>
<feature type="domain" description="Peptidase M13 C-terminal" evidence="8">
    <location>
        <begin position="443"/>
        <end position="633"/>
    </location>
</feature>
<comment type="cofactor">
    <cofactor evidence="1">
        <name>Zn(2+)</name>
        <dbReference type="ChEBI" id="CHEBI:29105"/>
    </cofactor>
</comment>
<keyword evidence="11" id="KW-1185">Reference proteome</keyword>
<protein>
    <submittedName>
        <fullName evidence="10">Endopeptidase O</fullName>
    </submittedName>
</protein>
<dbReference type="PANTHER" id="PTHR11733">
    <property type="entry name" value="ZINC METALLOPROTEASE FAMILY M13 NEPRILYSIN-RELATED"/>
    <property type="match status" value="1"/>
</dbReference>
<dbReference type="InterPro" id="IPR018497">
    <property type="entry name" value="Peptidase_M13_C"/>
</dbReference>
<comment type="similarity">
    <text evidence="2">Belongs to the peptidase M13 family.</text>
</comment>